<dbReference type="GO" id="GO:0006629">
    <property type="term" value="P:lipid metabolic process"/>
    <property type="evidence" value="ECO:0007669"/>
    <property type="project" value="InterPro"/>
</dbReference>
<comment type="caution">
    <text evidence="5">The sequence shown here is derived from an EMBL/GenBank/DDBJ whole genome shotgun (WGS) entry which is preliminary data.</text>
</comment>
<dbReference type="PANTHER" id="PTHR46640:SF1">
    <property type="entry name" value="FUNGAL LIPASE-LIKE DOMAIN-CONTAINING PROTEIN-RELATED"/>
    <property type="match status" value="1"/>
</dbReference>
<organism evidence="5 6">
    <name type="scientific">Trichoglossum hirsutum</name>
    <dbReference type="NCBI Taxonomy" id="265104"/>
    <lineage>
        <taxon>Eukaryota</taxon>
        <taxon>Fungi</taxon>
        <taxon>Dikarya</taxon>
        <taxon>Ascomycota</taxon>
        <taxon>Pezizomycotina</taxon>
        <taxon>Geoglossomycetes</taxon>
        <taxon>Geoglossales</taxon>
        <taxon>Geoglossaceae</taxon>
        <taxon>Trichoglossum</taxon>
    </lineage>
</organism>
<dbReference type="SUPFAM" id="SSF53474">
    <property type="entry name" value="alpha/beta-Hydrolases"/>
    <property type="match status" value="1"/>
</dbReference>
<dbReference type="GO" id="GO:0016787">
    <property type="term" value="F:hydrolase activity"/>
    <property type="evidence" value="ECO:0007669"/>
    <property type="project" value="UniProtKB-KW"/>
</dbReference>
<evidence type="ECO:0000256" key="2">
    <source>
        <dbReference type="ARBA" id="ARBA00022801"/>
    </source>
</evidence>
<dbReference type="Gene3D" id="3.40.50.1820">
    <property type="entry name" value="alpha/beta hydrolase"/>
    <property type="match status" value="1"/>
</dbReference>
<dbReference type="Pfam" id="PF01764">
    <property type="entry name" value="Lipase_3"/>
    <property type="match status" value="1"/>
</dbReference>
<dbReference type="InterPro" id="IPR029058">
    <property type="entry name" value="AB_hydrolase_fold"/>
</dbReference>
<evidence type="ECO:0000256" key="1">
    <source>
        <dbReference type="ARBA" id="ARBA00022729"/>
    </source>
</evidence>
<evidence type="ECO:0000313" key="6">
    <source>
        <dbReference type="Proteomes" id="UP000750711"/>
    </source>
</evidence>
<feature type="domain" description="Fungal lipase-type" evidence="4">
    <location>
        <begin position="127"/>
        <end position="257"/>
    </location>
</feature>
<dbReference type="Proteomes" id="UP000750711">
    <property type="component" value="Unassembled WGS sequence"/>
</dbReference>
<dbReference type="InterPro" id="IPR051299">
    <property type="entry name" value="AB_hydrolase_lip/est"/>
</dbReference>
<dbReference type="PANTHER" id="PTHR46640">
    <property type="entry name" value="TRIACYLGLYCEROL LIPASE, PUTATIVE (AFU_ORTHOLOGUE AFUA_6G06510)-RELATED"/>
    <property type="match status" value="1"/>
</dbReference>
<reference evidence="5" key="1">
    <citation type="submission" date="2021-03" db="EMBL/GenBank/DDBJ databases">
        <title>Comparative genomics and phylogenomic investigation of the class Geoglossomycetes provide insights into ecological specialization and systematics.</title>
        <authorList>
            <person name="Melie T."/>
            <person name="Pirro S."/>
            <person name="Miller A.N."/>
            <person name="Quandt A."/>
        </authorList>
    </citation>
    <scope>NUCLEOTIDE SEQUENCE</scope>
    <source>
        <strain evidence="5">CAQ_001_2017</strain>
    </source>
</reference>
<dbReference type="CDD" id="cd00519">
    <property type="entry name" value="Lipase_3"/>
    <property type="match status" value="1"/>
</dbReference>
<dbReference type="EMBL" id="JAGHQM010001924">
    <property type="protein sequence ID" value="KAH0551565.1"/>
    <property type="molecule type" value="Genomic_DNA"/>
</dbReference>
<keyword evidence="2" id="KW-0378">Hydrolase</keyword>
<feature type="signal peptide" evidence="3">
    <location>
        <begin position="1"/>
        <end position="21"/>
    </location>
</feature>
<keyword evidence="6" id="KW-1185">Reference proteome</keyword>
<protein>
    <recommendedName>
        <fullName evidence="4">Fungal lipase-type domain-containing protein</fullName>
    </recommendedName>
</protein>
<evidence type="ECO:0000259" key="4">
    <source>
        <dbReference type="Pfam" id="PF01764"/>
    </source>
</evidence>
<sequence>MLGLLAISLSIALFAPKWVLAASILKDRAVPPINQPNLADISNLTLFAQYSAAAYCKDVLNTQQTLPLGYQTKVRCKAGICPLVEAAETIIITGFDREEDHDVEWDPSKSIDVGGFVAIDKTNHVIVISFRGSSNLEDRIDDAKVIQKPWKCDGCWAHQAFAQFWEAALVTVQTAVSAYQSDFPSYPIVVTGHSLGAAVATLAAAEIRRWFPSIPVYLYNYGSPEVGNQALADFVTSQGGNFRVTHFDDPVPRLPGTSLYAHITPEYWITSKNNVPVKAADIKYMPDGGGDVGFPTTDLDAHNWYFGPIDSC</sequence>
<keyword evidence="1 3" id="KW-0732">Signal</keyword>
<dbReference type="InterPro" id="IPR002921">
    <property type="entry name" value="Fungal_lipase-type"/>
</dbReference>
<dbReference type="AlphaFoldDB" id="A0A9P8L6Z8"/>
<accession>A0A9P8L6Z8</accession>
<evidence type="ECO:0000313" key="5">
    <source>
        <dbReference type="EMBL" id="KAH0551565.1"/>
    </source>
</evidence>
<feature type="chain" id="PRO_5040398634" description="Fungal lipase-type domain-containing protein" evidence="3">
    <location>
        <begin position="22"/>
        <end position="312"/>
    </location>
</feature>
<gene>
    <name evidence="5" type="ORF">GP486_007216</name>
</gene>
<name>A0A9P8L6Z8_9PEZI</name>
<proteinExistence type="predicted"/>
<evidence type="ECO:0000256" key="3">
    <source>
        <dbReference type="SAM" id="SignalP"/>
    </source>
</evidence>